<keyword evidence="3" id="KW-1185">Reference proteome</keyword>
<accession>A0A9W9MD44</accession>
<dbReference type="GO" id="GO:0006424">
    <property type="term" value="P:glutamyl-tRNA aminoacylation"/>
    <property type="evidence" value="ECO:0007669"/>
    <property type="project" value="TreeGrafter"/>
</dbReference>
<dbReference type="GO" id="GO:0005829">
    <property type="term" value="C:cytosol"/>
    <property type="evidence" value="ECO:0007669"/>
    <property type="project" value="TreeGrafter"/>
</dbReference>
<dbReference type="OrthoDB" id="10250478at2759"/>
<dbReference type="PANTHER" id="PTHR43097">
    <property type="entry name" value="GLUTAMINE-TRNA LIGASE"/>
    <property type="match status" value="1"/>
</dbReference>
<organism evidence="2 3">
    <name type="scientific">Penicillium cf. viridicatum</name>
    <dbReference type="NCBI Taxonomy" id="2972119"/>
    <lineage>
        <taxon>Eukaryota</taxon>
        <taxon>Fungi</taxon>
        <taxon>Dikarya</taxon>
        <taxon>Ascomycota</taxon>
        <taxon>Pezizomycotina</taxon>
        <taxon>Eurotiomycetes</taxon>
        <taxon>Eurotiomycetidae</taxon>
        <taxon>Eurotiales</taxon>
        <taxon>Aspergillaceae</taxon>
        <taxon>Penicillium</taxon>
    </lineage>
</organism>
<dbReference type="GO" id="GO:0017102">
    <property type="term" value="C:methionyl glutamyl tRNA synthetase complex"/>
    <property type="evidence" value="ECO:0007669"/>
    <property type="project" value="TreeGrafter"/>
</dbReference>
<name>A0A9W9MD44_9EURO</name>
<dbReference type="SUPFAM" id="SSF47616">
    <property type="entry name" value="GST C-terminal domain-like"/>
    <property type="match status" value="1"/>
</dbReference>
<dbReference type="PANTHER" id="PTHR43097:SF5">
    <property type="entry name" value="GLUTAMATE--TRNA LIGASE"/>
    <property type="match status" value="1"/>
</dbReference>
<protein>
    <recommendedName>
        <fullName evidence="4">GST C-terminal domain-containing protein</fullName>
    </recommendedName>
</protein>
<dbReference type="AlphaFoldDB" id="A0A9W9MD44"/>
<sequence>MSQYELKVATRGNHSALLPVVLIVTSINEARPTPVVKITYEDTALLQDGDKAIVQLTSGSNSVFGTANVIQELTTQFPFLAGKDSKVEAEWISQLDSLTILDFKALDPVLQRLDAHLLMRSFVVGYSLSTPDIALWGALRGNRVAAAALKKGSLVNLTRWYRFLEELCPWTSAAVESMNAVAKEKKVAKSKEGASYDIALKNTENGVVTRFPPSLRKL</sequence>
<comment type="caution">
    <text evidence="2">The sequence shown here is derived from an EMBL/GenBank/DDBJ whole genome shotgun (WGS) entry which is preliminary data.</text>
</comment>
<evidence type="ECO:0000313" key="2">
    <source>
        <dbReference type="EMBL" id="KAJ5197528.1"/>
    </source>
</evidence>
<dbReference type="Gene3D" id="1.20.1050.10">
    <property type="match status" value="1"/>
</dbReference>
<reference evidence="2" key="1">
    <citation type="submission" date="2022-11" db="EMBL/GenBank/DDBJ databases">
        <authorList>
            <person name="Petersen C."/>
        </authorList>
    </citation>
    <scope>NUCLEOTIDE SEQUENCE</scope>
    <source>
        <strain evidence="2">IBT 20477</strain>
    </source>
</reference>
<dbReference type="InterPro" id="IPR050132">
    <property type="entry name" value="Gln/Glu-tRNA_Ligase"/>
</dbReference>
<dbReference type="EMBL" id="JAPQKQ010000005">
    <property type="protein sequence ID" value="KAJ5197528.1"/>
    <property type="molecule type" value="Genomic_DNA"/>
</dbReference>
<evidence type="ECO:0000256" key="1">
    <source>
        <dbReference type="ARBA" id="ARBA00022917"/>
    </source>
</evidence>
<keyword evidence="1" id="KW-0648">Protein biosynthesis</keyword>
<dbReference type="InterPro" id="IPR036282">
    <property type="entry name" value="Glutathione-S-Trfase_C_sf"/>
</dbReference>
<reference evidence="2" key="2">
    <citation type="journal article" date="2023" name="IMA Fungus">
        <title>Comparative genomic study of the Penicillium genus elucidates a diverse pangenome and 15 lateral gene transfer events.</title>
        <authorList>
            <person name="Petersen C."/>
            <person name="Sorensen T."/>
            <person name="Nielsen M.R."/>
            <person name="Sondergaard T.E."/>
            <person name="Sorensen J.L."/>
            <person name="Fitzpatrick D.A."/>
            <person name="Frisvad J.C."/>
            <person name="Nielsen K.L."/>
        </authorList>
    </citation>
    <scope>NUCLEOTIDE SEQUENCE</scope>
    <source>
        <strain evidence="2">IBT 20477</strain>
    </source>
</reference>
<dbReference type="GO" id="GO:0004818">
    <property type="term" value="F:glutamate-tRNA ligase activity"/>
    <property type="evidence" value="ECO:0007669"/>
    <property type="project" value="TreeGrafter"/>
</dbReference>
<evidence type="ECO:0008006" key="4">
    <source>
        <dbReference type="Google" id="ProtNLM"/>
    </source>
</evidence>
<dbReference type="Proteomes" id="UP001150942">
    <property type="component" value="Unassembled WGS sequence"/>
</dbReference>
<evidence type="ECO:0000313" key="3">
    <source>
        <dbReference type="Proteomes" id="UP001150942"/>
    </source>
</evidence>
<proteinExistence type="predicted"/>
<dbReference type="FunFam" id="1.20.1050.10:FF:000036">
    <property type="entry name" value="Putative glutamyl-tRNA synthetase"/>
    <property type="match status" value="1"/>
</dbReference>
<gene>
    <name evidence="2" type="ORF">N7449_008007</name>
</gene>